<dbReference type="SUPFAM" id="SSF81383">
    <property type="entry name" value="F-box domain"/>
    <property type="match status" value="1"/>
</dbReference>
<accession>A0AAD8ISS1</accession>
<dbReference type="Gene3D" id="1.20.1280.50">
    <property type="match status" value="1"/>
</dbReference>
<dbReference type="PROSITE" id="PS50181">
    <property type="entry name" value="FBOX"/>
    <property type="match status" value="1"/>
</dbReference>
<keyword evidence="3" id="KW-1185">Reference proteome</keyword>
<reference evidence="2" key="2">
    <citation type="submission" date="2023-05" db="EMBL/GenBank/DDBJ databases">
        <authorList>
            <person name="Schelkunov M.I."/>
        </authorList>
    </citation>
    <scope>NUCLEOTIDE SEQUENCE</scope>
    <source>
        <strain evidence="2">Hsosn_3</strain>
        <tissue evidence="2">Leaf</tissue>
    </source>
</reference>
<evidence type="ECO:0000259" key="1">
    <source>
        <dbReference type="PROSITE" id="PS50181"/>
    </source>
</evidence>
<dbReference type="EMBL" id="JAUIZM010000004">
    <property type="protein sequence ID" value="KAK1390488.1"/>
    <property type="molecule type" value="Genomic_DNA"/>
</dbReference>
<proteinExistence type="predicted"/>
<dbReference type="InterPro" id="IPR001810">
    <property type="entry name" value="F-box_dom"/>
</dbReference>
<dbReference type="InterPro" id="IPR017451">
    <property type="entry name" value="F-box-assoc_interact_dom"/>
</dbReference>
<reference evidence="2" key="1">
    <citation type="submission" date="2023-02" db="EMBL/GenBank/DDBJ databases">
        <title>Genome of toxic invasive species Heracleum sosnowskyi carries increased number of genes despite the absence of recent whole-genome duplications.</title>
        <authorList>
            <person name="Schelkunov M."/>
            <person name="Shtratnikova V."/>
            <person name="Makarenko M."/>
            <person name="Klepikova A."/>
            <person name="Omelchenko D."/>
            <person name="Novikova G."/>
            <person name="Obukhova E."/>
            <person name="Bogdanov V."/>
            <person name="Penin A."/>
            <person name="Logacheva M."/>
        </authorList>
    </citation>
    <scope>NUCLEOTIDE SEQUENCE</scope>
    <source>
        <strain evidence="2">Hsosn_3</strain>
        <tissue evidence="2">Leaf</tissue>
    </source>
</reference>
<dbReference type="Pfam" id="PF00646">
    <property type="entry name" value="F-box"/>
    <property type="match status" value="1"/>
</dbReference>
<feature type="domain" description="F-box" evidence="1">
    <location>
        <begin position="20"/>
        <end position="65"/>
    </location>
</feature>
<dbReference type="InterPro" id="IPR036047">
    <property type="entry name" value="F-box-like_dom_sf"/>
</dbReference>
<dbReference type="NCBIfam" id="TIGR01640">
    <property type="entry name" value="F_box_assoc_1"/>
    <property type="match status" value="1"/>
</dbReference>
<dbReference type="PANTHER" id="PTHR31672:SF13">
    <property type="entry name" value="F-BOX PROTEIN CPR30-LIKE"/>
    <property type="match status" value="1"/>
</dbReference>
<comment type="caution">
    <text evidence="2">The sequence shown here is derived from an EMBL/GenBank/DDBJ whole genome shotgun (WGS) entry which is preliminary data.</text>
</comment>
<sequence length="443" mass="50606">MVIKGSEQGGNQMPERAQQLTTLPTLPHDVILEILYRSPVKDLIRFRCVSKTWLALTLDPTFIHMHLDHNKPSIRIMFHGSTPDYTDAVMASTDPTMTEVLFKVKYNEPYRLGYPTGFKFRDYTNKMVFCGSVNGIVCLSYYRSLGNDDSLKWERIVLWNPAINCCKSILVPARKFIHDNSTRVSVGLGYDADATDFRIVRIVPDVSKSSSTDDIMSRVEIFSNKKDCWEDVNDGAFIPFCPVLQNCNFIIKGVPYWQAEGGLAVIDPCTGMYRRVPYPKYVTNQRTWVNPVNSMDSVAVFVYSPGIEVNDLVDVYVLDDSCGSWMKKYTTGPIEFEQFRLPQCLATGELVVHKYERMTSVAGDSWPIIDLRTFFYNPVTGHLSTAFDTFKANWSESYHHVDSLVFLKGMEPLDKEVKKKNWDKFLSKGFKFLQCFLLKSDTG</sequence>
<dbReference type="AlphaFoldDB" id="A0AAD8ISS1"/>
<evidence type="ECO:0000313" key="2">
    <source>
        <dbReference type="EMBL" id="KAK1390488.1"/>
    </source>
</evidence>
<dbReference type="PANTHER" id="PTHR31672">
    <property type="entry name" value="BNACNNG10540D PROTEIN"/>
    <property type="match status" value="1"/>
</dbReference>
<dbReference type="CDD" id="cd22157">
    <property type="entry name" value="F-box_AtFBW1-like"/>
    <property type="match status" value="1"/>
</dbReference>
<gene>
    <name evidence="2" type="ORF">POM88_018666</name>
</gene>
<organism evidence="2 3">
    <name type="scientific">Heracleum sosnowskyi</name>
    <dbReference type="NCBI Taxonomy" id="360622"/>
    <lineage>
        <taxon>Eukaryota</taxon>
        <taxon>Viridiplantae</taxon>
        <taxon>Streptophyta</taxon>
        <taxon>Embryophyta</taxon>
        <taxon>Tracheophyta</taxon>
        <taxon>Spermatophyta</taxon>
        <taxon>Magnoliopsida</taxon>
        <taxon>eudicotyledons</taxon>
        <taxon>Gunneridae</taxon>
        <taxon>Pentapetalae</taxon>
        <taxon>asterids</taxon>
        <taxon>campanulids</taxon>
        <taxon>Apiales</taxon>
        <taxon>Apiaceae</taxon>
        <taxon>Apioideae</taxon>
        <taxon>apioid superclade</taxon>
        <taxon>Tordylieae</taxon>
        <taxon>Tordyliinae</taxon>
        <taxon>Heracleum</taxon>
    </lineage>
</organism>
<evidence type="ECO:0000313" key="3">
    <source>
        <dbReference type="Proteomes" id="UP001237642"/>
    </source>
</evidence>
<dbReference type="InterPro" id="IPR050796">
    <property type="entry name" value="SCF_F-box_component"/>
</dbReference>
<dbReference type="SMART" id="SM00256">
    <property type="entry name" value="FBOX"/>
    <property type="match status" value="1"/>
</dbReference>
<protein>
    <recommendedName>
        <fullName evidence="1">F-box domain-containing protein</fullName>
    </recommendedName>
</protein>
<dbReference type="Proteomes" id="UP001237642">
    <property type="component" value="Unassembled WGS sequence"/>
</dbReference>
<name>A0AAD8ISS1_9APIA</name>